<dbReference type="InterPro" id="IPR012334">
    <property type="entry name" value="Pectin_lyas_fold"/>
</dbReference>
<gene>
    <name evidence="1" type="ORF">MPL1032_190163</name>
</gene>
<dbReference type="EMBL" id="CCND01000011">
    <property type="protein sequence ID" value="CDX54584.1"/>
    <property type="molecule type" value="Genomic_DNA"/>
</dbReference>
<dbReference type="Proteomes" id="UP000182888">
    <property type="component" value="Unassembled WGS sequence"/>
</dbReference>
<name>A0A0K2VUU4_MESPL</name>
<dbReference type="InterPro" id="IPR011050">
    <property type="entry name" value="Pectin_lyase_fold/virulence"/>
</dbReference>
<accession>A0A0K2VUU4</accession>
<dbReference type="SUPFAM" id="SSF51126">
    <property type="entry name" value="Pectin lyase-like"/>
    <property type="match status" value="1"/>
</dbReference>
<sequence>MAATPYILPREKRESAVAVGNGTPGPFGPSTYKIFDTADVAVFAKAAGEDVYTDVTAGCTIAKTNPANAYDTFSVTFGANVPNTTSWYHQARRTAERSVAVTKAGTINAGELEKELTKQASAQSELRRDVDRAVRVNAGQDPITIIPAAEGELLSFDAEGNVVGSGENVDSINGSTAAAIAARDAARKWATEAEDVGVDDGVNPPGFSAFNWARKALASAVSAASYAAAAAASAIAAAGITSVVDRAAMQGLDQSIKKGARIYGEVGRNGDFAPVFGDLSALVAADTAQGIYVPFGSDLTGASGAWVRQGGWHVDGKVAGEWFGVLGTYLSDAHDDAGALQAAANMASTLGVRGVKVGSGTYGIGSQIVLPRNISIFGPGYSIGTRWDAAGGAWVHGKGANFAITHQPVTKNEANSTFLMTSGCGVKGVGIWYPNQPLVITGALVQYAPTFGLAPDPITASNVVAHAAIEDIYATNPYHLVSWGNNHGDCTLRNIHGTCLKQGFLIDKAFDVDRITDIHFNPNNAYVAAWPGNGVLKAQFDNSAVFMEIAKADQPYLDRVFSYGCFTGLLLSDKGSGSASGMALGTCGFEGAQKPVYVTGNPQECDFGFTQVGVSKGSIVGYPGQHGIEIAPSGRPKNLNFSRCRSFGSVGSAIQAGNVDGLNLNGFRAANADDKGDFSRGVVSLSGCTEVQSSGMILAIGVQSGSNFLVHIVMNNTTNAKVNDNIFAGNAGTWGSFVNASGIEAKNNKRRAGTTITAAAPFVNGQTNCVLHPLADTPNDDWFKSILAADRAGADVATVQNIFGAAADEFTLDAGTTYEFEAVYFISRSAGANSHTFATLFGGTATLTAIDYIAEIANPAGNVLANAQTLYVAAATASVLTAASTATNEQITVKLHGHIRVNAAGTLIPQFQYSAAPGGAPSIRRGSFFKCRPVGPGAMTTQGPVS</sequence>
<evidence type="ECO:0008006" key="3">
    <source>
        <dbReference type="Google" id="ProtNLM"/>
    </source>
</evidence>
<dbReference type="AlphaFoldDB" id="A0A0K2VUU4"/>
<reference evidence="2" key="1">
    <citation type="submission" date="2014-08" db="EMBL/GenBank/DDBJ databases">
        <authorList>
            <person name="Edwards T."/>
        </authorList>
    </citation>
    <scope>NUCLEOTIDE SEQUENCE [LARGE SCALE GENOMIC DNA]</scope>
</reference>
<dbReference type="Gene3D" id="2.160.20.10">
    <property type="entry name" value="Single-stranded right-handed beta-helix, Pectin lyase-like"/>
    <property type="match status" value="1"/>
</dbReference>
<evidence type="ECO:0000313" key="2">
    <source>
        <dbReference type="Proteomes" id="UP000182888"/>
    </source>
</evidence>
<organism evidence="1 2">
    <name type="scientific">Mesorhizobium plurifarium</name>
    <dbReference type="NCBI Taxonomy" id="69974"/>
    <lineage>
        <taxon>Bacteria</taxon>
        <taxon>Pseudomonadati</taxon>
        <taxon>Pseudomonadota</taxon>
        <taxon>Alphaproteobacteria</taxon>
        <taxon>Hyphomicrobiales</taxon>
        <taxon>Phyllobacteriaceae</taxon>
        <taxon>Mesorhizobium</taxon>
    </lineage>
</organism>
<proteinExistence type="predicted"/>
<evidence type="ECO:0000313" key="1">
    <source>
        <dbReference type="EMBL" id="CDX54584.1"/>
    </source>
</evidence>
<protein>
    <recommendedName>
        <fullName evidence="3">Pectate lyase superfamily protein domain-containing protein</fullName>
    </recommendedName>
</protein>